<organism evidence="2 3">
    <name type="scientific">Pseudomonas synxantha</name>
    <dbReference type="NCBI Taxonomy" id="47883"/>
    <lineage>
        <taxon>Bacteria</taxon>
        <taxon>Pseudomonadati</taxon>
        <taxon>Pseudomonadota</taxon>
        <taxon>Gammaproteobacteria</taxon>
        <taxon>Pseudomonadales</taxon>
        <taxon>Pseudomonadaceae</taxon>
        <taxon>Pseudomonas</taxon>
    </lineage>
</organism>
<protein>
    <submittedName>
        <fullName evidence="2">Uncharacterized protein</fullName>
    </submittedName>
</protein>
<evidence type="ECO:0000256" key="1">
    <source>
        <dbReference type="SAM" id="MobiDB-lite"/>
    </source>
</evidence>
<dbReference type="RefSeq" id="WP_148853371.1">
    <property type="nucleotide sequence ID" value="NZ_VSRO01000005.1"/>
</dbReference>
<feature type="region of interest" description="Disordered" evidence="1">
    <location>
        <begin position="1"/>
        <end position="21"/>
    </location>
</feature>
<gene>
    <name evidence="2" type="ORF">FXO26_12245</name>
</gene>
<reference evidence="2 3" key="2">
    <citation type="submission" date="2019-08" db="EMBL/GenBank/DDBJ databases">
        <authorList>
            <person name="Brilhante M."/>
            <person name="Perreten V."/>
        </authorList>
    </citation>
    <scope>NUCLEOTIDE SEQUENCE [LARGE SCALE GENOMIC DNA]</scope>
    <source>
        <strain evidence="2 3">MCP106</strain>
    </source>
</reference>
<comment type="caution">
    <text evidence="2">The sequence shown here is derived from an EMBL/GenBank/DDBJ whole genome shotgun (WGS) entry which is preliminary data.</text>
</comment>
<dbReference type="Proteomes" id="UP000324029">
    <property type="component" value="Unassembled WGS sequence"/>
</dbReference>
<reference evidence="2 3" key="1">
    <citation type="submission" date="2019-08" db="EMBL/GenBank/DDBJ databases">
        <title>Subclass B2 metallo-beta lactamase from Pseudomonas synxantha.</title>
        <authorList>
            <person name="Poirel L."/>
            <person name="Palmieri M."/>
            <person name="Masseron A."/>
            <person name="Perreten V."/>
            <person name="Nordman P."/>
        </authorList>
    </citation>
    <scope>NUCLEOTIDE SEQUENCE [LARGE SCALE GENOMIC DNA]</scope>
    <source>
        <strain evidence="2 3">MCP106</strain>
    </source>
</reference>
<feature type="compositionally biased region" description="Basic and acidic residues" evidence="1">
    <location>
        <begin position="1"/>
        <end position="10"/>
    </location>
</feature>
<evidence type="ECO:0000313" key="2">
    <source>
        <dbReference type="EMBL" id="TYK58017.1"/>
    </source>
</evidence>
<evidence type="ECO:0000313" key="3">
    <source>
        <dbReference type="Proteomes" id="UP000324029"/>
    </source>
</evidence>
<proteinExistence type="predicted"/>
<sequence>MTELTTRHEQPTPSQRQDGDRQMLDTLIAHLKTEPYAPADSLPVPTHCALGCWLVLYRQALGHPSFVAWAGQRRFNPMEVNVRNGTLYANGATFTYEDASGWQQLAPPIRAIALIIDPDAIGLAYPAANLSLSARQVLRFHGYPQPTTLAQRGVLIDALGRTEPALADAFERLNQDLHAAANALHAQIIEDDLNEHTFNLLSVYRCRFPLAGGSFWAVTMQTAATLLGEITEHPQFLALTRPDALTQGLYEFDHQQHSIRGAGPWGQRVDISHEQLSQLPLGDRLERLQACAAAMNLFVHQDGQFSLAQLLSLHDLPLPDNREAAWELMEQLQRSEPVTVPPVSDLAHSDVALRQYRQRLETTRLASPQQGNYWEALGMPLPGALTLSTEQRAKVIHISATFVPQPSSGLFNLLAAGLPPGPPDEQLQQLLAAPRAQKLADSLLGAVGWFGHAPGETTNNTSRDALVLAALILSLDPQAAQSRYTLAGVNLNHSDYHGHRYADLRRSLELHLIAAGVATPQTTGLAAHLLLAGVAPEFLVQGIPDSLYFMTSHAWMLFKQGVMLAEELACGSTRQLAFSDIIALAIQEPATDQERLWREHYATATLIDWAIVHGELRPAQTYRTDELDAIKERLKARIKTLHDAAETLRSRLITRRSLALRDLKRVFPNHRWLKKKCLQEGQGPFRLPSYRPTTGVKLQSLADLHMGGHLQPIDDKWRSTDPELDLALLKKNFGQLRDVNALFSEAAGAYTQRLKEAFIRAISYLLSQLPLADRKRLHEGAVQLLVVRQAASKPQIEEGPGEKMARTGRFGFILRSTAVNTVHDYELFPLLNQVQQNTRLPAILELGGRPLKVTTGSPHSTRPIAYLHEGSRLAIDEDAYFKGTPPTSGRYCTVIVDQLWHFEGLPAIASPLVFDSPRNLTLASTIVNHHFFIDIDTWVAQAKGLTTLEERKKNSEQLLEALLGFIPFWTCGHDLASGEIKRVLDGTLGCFFDMLGLIMPTKGFITSGWGRLIKPAPAYLKLLQLTRLSATFINELLNPLEAVPSLVRLTAYGLARLNHSGQRALAGALRHAQQRLAHGTPMDYARLINRADVRPGVLMHPEGLTPLLAIRRANAWHAFDPFSARPYGPALEGLQLDTTMAVTPVSFADGYKVLVVEPFFDTAPLLIQRADATDLLDQGRVWRLSHKHPSQLDELTSEAHAKLTDHFDSVCPVGRAKRSPGVPLICFTKRLYAFKDSIHKRRVQALDHIRIQPAPMIGGNKRQLVYYRNVHDVTPDFDGFELTPHPQPSALIYQQQVSGRRIDSEPQFGLPEDDLDNLLTRKTQVVEIDGLVNLINDRRTLRALEITLPNTTTPYWVAEPDVGVFYRTNATPSGADTLQFQQLDFSQGGDDTALIRAYCDTKMQFLQAGGMIPDQPLVTLPTLEVLYRQLSKRGFLPKKIENIRKKASTLRVIKQRELLLNASDEGRRLDINVVSRPVQLDIWPPSSATGSPLNKYLAEQANVSTQAVVDRTGLRSNNVVGATPAEILRLQEAEPVVMWEYSKIGHPNYTEVILKTGAGNCDQMAHVACEMIRTNGGVAHVWYCRGHTFVVVGTVPSGLTQTLDFQGADWANLSICDPWASITCPAQDYIRQLKIKMTVWYLEDKMVFFHDGVSRRWAPANDPTWLNILETSIKYPMP</sequence>
<name>A0A5D3GAJ6_9PSED</name>
<accession>A0A5D3GAJ6</accession>
<dbReference type="EMBL" id="VSRO01000005">
    <property type="protein sequence ID" value="TYK58017.1"/>
    <property type="molecule type" value="Genomic_DNA"/>
</dbReference>